<dbReference type="GO" id="GO:0016706">
    <property type="term" value="F:2-oxoglutarate-dependent dioxygenase activity"/>
    <property type="evidence" value="ECO:0007669"/>
    <property type="project" value="UniProtKB-UniRule"/>
</dbReference>
<evidence type="ECO:0000256" key="4">
    <source>
        <dbReference type="ARBA" id="ARBA00022964"/>
    </source>
</evidence>
<protein>
    <submittedName>
        <fullName evidence="9">Fe(II)-dependent oxygenase</fullName>
    </submittedName>
</protein>
<dbReference type="InterPro" id="IPR006620">
    <property type="entry name" value="Pro_4_hyd_alph"/>
</dbReference>
<dbReference type="InterPro" id="IPR044862">
    <property type="entry name" value="Pro_4_hyd_alph_FE2OG_OXY"/>
</dbReference>
<evidence type="ECO:0000259" key="8">
    <source>
        <dbReference type="PROSITE" id="PS51471"/>
    </source>
</evidence>
<dbReference type="PANTHER" id="PTHR41536:SF1">
    <property type="entry name" value="PKHD-TYPE HYDROXYLASE YBIX"/>
    <property type="match status" value="1"/>
</dbReference>
<evidence type="ECO:0000256" key="1">
    <source>
        <dbReference type="ARBA" id="ARBA00001961"/>
    </source>
</evidence>
<evidence type="ECO:0000313" key="9">
    <source>
        <dbReference type="EMBL" id="KRQ15949.1"/>
    </source>
</evidence>
<dbReference type="InterPro" id="IPR005123">
    <property type="entry name" value="Oxoglu/Fe-dep_dioxygenase_dom"/>
</dbReference>
<accession>A0A0R3E678</accession>
<feature type="binding site" evidence="7">
    <location>
        <position position="96"/>
    </location>
    <ligand>
        <name>Fe cation</name>
        <dbReference type="ChEBI" id="CHEBI:24875"/>
    </ligand>
</feature>
<dbReference type="Gene3D" id="4.10.860.20">
    <property type="entry name" value="Rabenosyn, Rab binding domain"/>
    <property type="match status" value="1"/>
</dbReference>
<dbReference type="SMART" id="SM00702">
    <property type="entry name" value="P4Hc"/>
    <property type="match status" value="1"/>
</dbReference>
<dbReference type="GO" id="GO:0006974">
    <property type="term" value="P:DNA damage response"/>
    <property type="evidence" value="ECO:0007669"/>
    <property type="project" value="TreeGrafter"/>
</dbReference>
<dbReference type="OrthoDB" id="9812472at2"/>
<dbReference type="GO" id="GO:0006879">
    <property type="term" value="P:intracellular iron ion homeostasis"/>
    <property type="evidence" value="ECO:0007669"/>
    <property type="project" value="TreeGrafter"/>
</dbReference>
<evidence type="ECO:0000256" key="6">
    <source>
        <dbReference type="ARBA" id="ARBA00023004"/>
    </source>
</evidence>
<dbReference type="HAMAP" id="MF_00657">
    <property type="entry name" value="Hydroxyl_YbiX"/>
    <property type="match status" value="1"/>
</dbReference>
<dbReference type="InterPro" id="IPR041097">
    <property type="entry name" value="PKHD_C"/>
</dbReference>
<dbReference type="Pfam" id="PF13640">
    <property type="entry name" value="2OG-FeII_Oxy_3"/>
    <property type="match status" value="1"/>
</dbReference>
<feature type="binding site" evidence="7">
    <location>
        <position position="98"/>
    </location>
    <ligand>
        <name>Fe cation</name>
        <dbReference type="ChEBI" id="CHEBI:24875"/>
    </ligand>
</feature>
<dbReference type="AlphaFoldDB" id="A0A0R3E678"/>
<dbReference type="STRING" id="989370.AOQ71_06750"/>
<dbReference type="PROSITE" id="PS51471">
    <property type="entry name" value="FE2OG_OXY"/>
    <property type="match status" value="1"/>
</dbReference>
<keyword evidence="4 7" id="KW-0223">Dioxygenase</keyword>
<evidence type="ECO:0000256" key="7">
    <source>
        <dbReference type="HAMAP-Rule" id="MF_00657"/>
    </source>
</evidence>
<keyword evidence="6 7" id="KW-0408">Iron</keyword>
<evidence type="ECO:0000256" key="5">
    <source>
        <dbReference type="ARBA" id="ARBA00023002"/>
    </source>
</evidence>
<dbReference type="NCBIfam" id="NF003975">
    <property type="entry name" value="PRK05467.1-4"/>
    <property type="match status" value="1"/>
</dbReference>
<feature type="binding site" evidence="7">
    <location>
        <position position="169"/>
    </location>
    <ligand>
        <name>2-oxoglutarate</name>
        <dbReference type="ChEBI" id="CHEBI:16810"/>
    </ligand>
</feature>
<comment type="cofactor">
    <cofactor evidence="7">
        <name>Fe(2+)</name>
        <dbReference type="ChEBI" id="CHEBI:29033"/>
    </cofactor>
    <text evidence="7">Binds 1 Fe(2+) ion per subunit.</text>
</comment>
<keyword evidence="10" id="KW-1185">Reference proteome</keyword>
<dbReference type="Gene3D" id="2.60.120.620">
    <property type="entry name" value="q2cbj1_9rhob like domain"/>
    <property type="match status" value="1"/>
</dbReference>
<reference evidence="9 10" key="1">
    <citation type="submission" date="2015-09" db="EMBL/GenBank/DDBJ databases">
        <title>Draft Genome Sequence of Bradyrhizobium manausense Strain BR 3351T, a Novel Symbiotic Nitrogen-Fixing Alphaproteobacterium Isolated from Brazilian Amazon Rain Forest.</title>
        <authorList>
            <person name="De Araujo J.L."/>
            <person name="Zilli J.E."/>
        </authorList>
    </citation>
    <scope>NUCLEOTIDE SEQUENCE [LARGE SCALE GENOMIC DNA]</scope>
    <source>
        <strain evidence="9 10">BR3351</strain>
    </source>
</reference>
<dbReference type="Proteomes" id="UP000051936">
    <property type="component" value="Unassembled WGS sequence"/>
</dbReference>
<name>A0A0R3E678_9BRAD</name>
<evidence type="ECO:0000313" key="10">
    <source>
        <dbReference type="Proteomes" id="UP000051936"/>
    </source>
</evidence>
<dbReference type="PANTHER" id="PTHR41536">
    <property type="entry name" value="PKHD-TYPE HYDROXYLASE YBIX"/>
    <property type="match status" value="1"/>
</dbReference>
<gene>
    <name evidence="9" type="ORF">AOQ71_06750</name>
</gene>
<dbReference type="InterPro" id="IPR023550">
    <property type="entry name" value="PKHD_hydroxylase"/>
</dbReference>
<sequence length="227" mass="24944">MLIEIPQLLSAEEVTSVRDIIEGADWIDGRATAGELASRAKRNAQVPEDSPQARQAGDIILRALGRNALFNSAALPLRVLPPLFNRYDTGMFFDAHVDGAVRSSPGLGTRMRADLSSTLFLTAPDEYDGGELIIEDSYGVHAVKLAAGSMVLYPAGSLHRVREITRGARLSSFFWTQSMIKDEGLRTTLYDLDRGIVDLRKSVSSDAQGILMLTGVYHNLLRRWAEL</sequence>
<feature type="binding site" evidence="7">
    <location>
        <position position="159"/>
    </location>
    <ligand>
        <name>Fe cation</name>
        <dbReference type="ChEBI" id="CHEBI:24875"/>
    </ligand>
</feature>
<feature type="domain" description="Fe2OG dioxygenase" evidence="8">
    <location>
        <begin position="78"/>
        <end position="178"/>
    </location>
</feature>
<organism evidence="9 10">
    <name type="scientific">Bradyrhizobium manausense</name>
    <dbReference type="NCBI Taxonomy" id="989370"/>
    <lineage>
        <taxon>Bacteria</taxon>
        <taxon>Pseudomonadati</taxon>
        <taxon>Pseudomonadota</taxon>
        <taxon>Alphaproteobacteria</taxon>
        <taxon>Hyphomicrobiales</taxon>
        <taxon>Nitrobacteraceae</taxon>
        <taxon>Bradyrhizobium</taxon>
    </lineage>
</organism>
<dbReference type="NCBIfam" id="NF003974">
    <property type="entry name" value="PRK05467.1-3"/>
    <property type="match status" value="1"/>
</dbReference>
<evidence type="ECO:0000256" key="3">
    <source>
        <dbReference type="ARBA" id="ARBA00022896"/>
    </source>
</evidence>
<keyword evidence="5 7" id="KW-0560">Oxidoreductase</keyword>
<dbReference type="RefSeq" id="WP_057743460.1">
    <property type="nucleotide sequence ID" value="NZ_LJYG01000030.1"/>
</dbReference>
<dbReference type="Pfam" id="PF18331">
    <property type="entry name" value="PKHD_C"/>
    <property type="match status" value="1"/>
</dbReference>
<comment type="cofactor">
    <cofactor evidence="1 7">
        <name>L-ascorbate</name>
        <dbReference type="ChEBI" id="CHEBI:38290"/>
    </cofactor>
</comment>
<comment type="caution">
    <text evidence="9">The sequence shown here is derived from an EMBL/GenBank/DDBJ whole genome shotgun (WGS) entry which is preliminary data.</text>
</comment>
<dbReference type="GO" id="GO:0005506">
    <property type="term" value="F:iron ion binding"/>
    <property type="evidence" value="ECO:0007669"/>
    <property type="project" value="UniProtKB-UniRule"/>
</dbReference>
<dbReference type="EMBL" id="LJYG01000030">
    <property type="protein sequence ID" value="KRQ15949.1"/>
    <property type="molecule type" value="Genomic_DNA"/>
</dbReference>
<keyword evidence="3 7" id="KW-0847">Vitamin C</keyword>
<keyword evidence="2 7" id="KW-0479">Metal-binding</keyword>
<proteinExistence type="inferred from homology"/>
<evidence type="ECO:0000256" key="2">
    <source>
        <dbReference type="ARBA" id="ARBA00022723"/>
    </source>
</evidence>
<dbReference type="GO" id="GO:0031418">
    <property type="term" value="F:L-ascorbic acid binding"/>
    <property type="evidence" value="ECO:0007669"/>
    <property type="project" value="UniProtKB-KW"/>
</dbReference>